<dbReference type="Pfam" id="PF18443">
    <property type="entry name" value="Tli4_N"/>
    <property type="match status" value="1"/>
</dbReference>
<proteinExistence type="predicted"/>
<accession>A0ABM8U4Y4</accession>
<comment type="caution">
    <text evidence="3">The sequence shown here is derived from an EMBL/GenBank/DDBJ whole genome shotgun (WGS) entry which is preliminary data.</text>
</comment>
<dbReference type="Pfam" id="PF18426">
    <property type="entry name" value="Tli4_C"/>
    <property type="match status" value="1"/>
</dbReference>
<feature type="domain" description="Tle cognate immunity protein 4 N-terminal" evidence="2">
    <location>
        <begin position="31"/>
        <end position="178"/>
    </location>
</feature>
<evidence type="ECO:0000313" key="4">
    <source>
        <dbReference type="Proteomes" id="UP000789752"/>
    </source>
</evidence>
<dbReference type="InterPro" id="IPR040761">
    <property type="entry name" value="Tli4_N"/>
</dbReference>
<keyword evidence="4" id="KW-1185">Reference proteome</keyword>
<gene>
    <name evidence="3" type="ORF">R54767_02927</name>
</gene>
<dbReference type="InterPro" id="IPR041290">
    <property type="entry name" value="Tli4_C"/>
</dbReference>
<feature type="domain" description="Tle cognate immunity protein 4 C-terminal" evidence="1">
    <location>
        <begin position="182"/>
        <end position="346"/>
    </location>
</feature>
<sequence length="348" mass="38728">MLVALAACGNKPAPLTQQEKQTVNELTTNLKTRCVGRYLVDMPESMYVSGYAKIQGVDIETKAMSGDAYQREIEKREAELKATKSIDAYPFLYADGEAWGGGTRYFIYRGTAYDDPGNRVIEGYKWDRGYRIKMKIEGSDFTNPDQTSDPLVKQMTVKNNVPEKTRLVFGLLEKVRGRADDEIPTEPGLCFYGGFLPAKAGSEEEMSEQYVLKGHDDINFAFETTPDLRENTTLLQRTDSLEVREQLRAADGVLIRKGSVDLSGLRAEEWLIEGRRPGDGRGNSFSLVVNEITSSPSSPFLSMDLTTGGQVQIQGQYVKLDKASLTTGEAVALWDAVSRTLRPRPNSY</sequence>
<protein>
    <recommendedName>
        <fullName evidence="5">Tle cognate immunity protein 4 C-terminal domain-containing protein</fullName>
    </recommendedName>
</protein>
<evidence type="ECO:0000259" key="2">
    <source>
        <dbReference type="Pfam" id="PF18443"/>
    </source>
</evidence>
<organism evidence="3 4">
    <name type="scientific">Paraburkholderia gardini</name>
    <dbReference type="NCBI Taxonomy" id="2823469"/>
    <lineage>
        <taxon>Bacteria</taxon>
        <taxon>Pseudomonadati</taxon>
        <taxon>Pseudomonadota</taxon>
        <taxon>Betaproteobacteria</taxon>
        <taxon>Burkholderiales</taxon>
        <taxon>Burkholderiaceae</taxon>
        <taxon>Paraburkholderia</taxon>
    </lineage>
</organism>
<evidence type="ECO:0008006" key="5">
    <source>
        <dbReference type="Google" id="ProtNLM"/>
    </source>
</evidence>
<evidence type="ECO:0000313" key="3">
    <source>
        <dbReference type="EMBL" id="CAG4903137.1"/>
    </source>
</evidence>
<evidence type="ECO:0000259" key="1">
    <source>
        <dbReference type="Pfam" id="PF18426"/>
    </source>
</evidence>
<dbReference type="Proteomes" id="UP000789752">
    <property type="component" value="Unassembled WGS sequence"/>
</dbReference>
<reference evidence="3 4" key="1">
    <citation type="submission" date="2021-04" db="EMBL/GenBank/DDBJ databases">
        <authorList>
            <person name="Vanwijnsberghe S."/>
        </authorList>
    </citation>
    <scope>NUCLEOTIDE SEQUENCE [LARGE SCALE GENOMIC DNA]</scope>
    <source>
        <strain evidence="3 4">LMG 32171</strain>
    </source>
</reference>
<dbReference type="EMBL" id="CAJQYY010000016">
    <property type="protein sequence ID" value="CAG4903137.1"/>
    <property type="molecule type" value="Genomic_DNA"/>
</dbReference>
<name>A0ABM8U4Y4_9BURK</name>